<dbReference type="PROSITE" id="PS51257">
    <property type="entry name" value="PROKAR_LIPOPROTEIN"/>
    <property type="match status" value="1"/>
</dbReference>
<keyword evidence="2" id="KW-1185">Reference proteome</keyword>
<accession>A0ABV2GGU0</accession>
<proteinExistence type="predicted"/>
<comment type="caution">
    <text evidence="1">The sequence shown here is derived from an EMBL/GenBank/DDBJ whole genome shotgun (WGS) entry which is preliminary data.</text>
</comment>
<dbReference type="SUPFAM" id="SSF53335">
    <property type="entry name" value="S-adenosyl-L-methionine-dependent methyltransferases"/>
    <property type="match status" value="1"/>
</dbReference>
<dbReference type="Gene3D" id="3.40.50.150">
    <property type="entry name" value="Vaccinia Virus protein VP39"/>
    <property type="match status" value="1"/>
</dbReference>
<keyword evidence="1" id="KW-0808">Transferase</keyword>
<dbReference type="GO" id="GO:0032259">
    <property type="term" value="P:methylation"/>
    <property type="evidence" value="ECO:0007669"/>
    <property type="project" value="UniProtKB-KW"/>
</dbReference>
<dbReference type="InterPro" id="IPR029063">
    <property type="entry name" value="SAM-dependent_MTases_sf"/>
</dbReference>
<dbReference type="Proteomes" id="UP001549204">
    <property type="component" value="Unassembled WGS sequence"/>
</dbReference>
<evidence type="ECO:0000313" key="2">
    <source>
        <dbReference type="Proteomes" id="UP001549204"/>
    </source>
</evidence>
<keyword evidence="1" id="KW-0489">Methyltransferase</keyword>
<gene>
    <name evidence="1" type="ORF">ABID19_000518</name>
</gene>
<evidence type="ECO:0000313" key="1">
    <source>
        <dbReference type="EMBL" id="MET3577503.1"/>
    </source>
</evidence>
<name>A0ABV2GGU0_9HYPH</name>
<dbReference type="GO" id="GO:0008168">
    <property type="term" value="F:methyltransferase activity"/>
    <property type="evidence" value="ECO:0007669"/>
    <property type="project" value="UniProtKB-KW"/>
</dbReference>
<reference evidence="1 2" key="1">
    <citation type="submission" date="2024-06" db="EMBL/GenBank/DDBJ databases">
        <title>Genomic Encyclopedia of Type Strains, Phase IV (KMG-IV): sequencing the most valuable type-strain genomes for metagenomic binning, comparative biology and taxonomic classification.</title>
        <authorList>
            <person name="Goeker M."/>
        </authorList>
    </citation>
    <scope>NUCLEOTIDE SEQUENCE [LARGE SCALE GENOMIC DNA]</scope>
    <source>
        <strain evidence="1 2">DSM 100022</strain>
    </source>
</reference>
<organism evidence="1 2">
    <name type="scientific">Mesorhizobium robiniae</name>
    <dbReference type="NCBI Taxonomy" id="559315"/>
    <lineage>
        <taxon>Bacteria</taxon>
        <taxon>Pseudomonadati</taxon>
        <taxon>Pseudomonadota</taxon>
        <taxon>Alphaproteobacteria</taxon>
        <taxon>Hyphomicrobiales</taxon>
        <taxon>Phyllobacteriaceae</taxon>
        <taxon>Mesorhizobium</taxon>
    </lineage>
</organism>
<dbReference type="EMBL" id="JBEPMC010000001">
    <property type="protein sequence ID" value="MET3577503.1"/>
    <property type="molecule type" value="Genomic_DNA"/>
</dbReference>
<protein>
    <submittedName>
        <fullName evidence="1">Site-specific DNA-cytosine methylase</fullName>
    </submittedName>
</protein>
<sequence>MKRKLLVADLLCGAGGSSTGCQRALAELGLKMELVCVNQWPTAIETHTLNHPEARHFVRDIATVRPHLLVPEGP</sequence>